<organism evidence="3 4">
    <name type="scientific">Nothoprocta perdicaria</name>
    <name type="common">Chilean tinamou</name>
    <name type="synonym">Crypturus perdicarius</name>
    <dbReference type="NCBI Taxonomy" id="30464"/>
    <lineage>
        <taxon>Eukaryota</taxon>
        <taxon>Metazoa</taxon>
        <taxon>Chordata</taxon>
        <taxon>Craniata</taxon>
        <taxon>Vertebrata</taxon>
        <taxon>Euteleostomi</taxon>
        <taxon>Archelosauria</taxon>
        <taxon>Archosauria</taxon>
        <taxon>Dinosauria</taxon>
        <taxon>Saurischia</taxon>
        <taxon>Theropoda</taxon>
        <taxon>Coelurosauria</taxon>
        <taxon>Aves</taxon>
        <taxon>Palaeognathae</taxon>
        <taxon>Tinamiformes</taxon>
        <taxon>Tinamidae</taxon>
        <taxon>Nothoprocta</taxon>
    </lineage>
</organism>
<keyword evidence="4" id="KW-1185">Reference proteome</keyword>
<reference evidence="3" key="1">
    <citation type="submission" date="2025-08" db="UniProtKB">
        <authorList>
            <consortium name="Ensembl"/>
        </authorList>
    </citation>
    <scope>IDENTIFICATION</scope>
</reference>
<feature type="domain" description="GH3 middle" evidence="2">
    <location>
        <begin position="317"/>
        <end position="388"/>
    </location>
</feature>
<reference evidence="3" key="2">
    <citation type="submission" date="2025-09" db="UniProtKB">
        <authorList>
            <consortium name="Ensembl"/>
        </authorList>
    </citation>
    <scope>IDENTIFICATION</scope>
</reference>
<protein>
    <submittedName>
        <fullName evidence="3">GH3 domain containing</fullName>
    </submittedName>
</protein>
<dbReference type="Pfam" id="PF23571">
    <property type="entry name" value="GH3_M"/>
    <property type="match status" value="1"/>
</dbReference>
<dbReference type="PANTHER" id="PTHR31901">
    <property type="entry name" value="GH3 DOMAIN-CONTAINING PROTEIN"/>
    <property type="match status" value="1"/>
</dbReference>
<dbReference type="PANTHER" id="PTHR31901:SF9">
    <property type="entry name" value="GH3 DOMAIN-CONTAINING PROTEIN"/>
    <property type="match status" value="1"/>
</dbReference>
<dbReference type="InterPro" id="IPR004993">
    <property type="entry name" value="GH3"/>
</dbReference>
<name>A0A8C6YRG0_NOTPE</name>
<dbReference type="InterPro" id="IPR055377">
    <property type="entry name" value="GH3_M"/>
</dbReference>
<evidence type="ECO:0000256" key="1">
    <source>
        <dbReference type="SAM" id="MobiDB-lite"/>
    </source>
</evidence>
<dbReference type="Ensembl" id="ENSNPET00000003399.1">
    <property type="protein sequence ID" value="ENSNPEP00000003333.1"/>
    <property type="gene ID" value="ENSNPEG00000002550.1"/>
</dbReference>
<accession>A0A8C6YRG0</accession>
<dbReference type="Proteomes" id="UP000694420">
    <property type="component" value="Unplaced"/>
</dbReference>
<evidence type="ECO:0000259" key="2">
    <source>
        <dbReference type="Pfam" id="PF23571"/>
    </source>
</evidence>
<dbReference type="Pfam" id="PF03321">
    <property type="entry name" value="GH3"/>
    <property type="match status" value="1"/>
</dbReference>
<dbReference type="AlphaFoldDB" id="A0A8C6YRG0"/>
<feature type="region of interest" description="Disordered" evidence="1">
    <location>
        <begin position="80"/>
        <end position="104"/>
    </location>
</feature>
<dbReference type="GO" id="GO:0005737">
    <property type="term" value="C:cytoplasm"/>
    <property type="evidence" value="ECO:0007669"/>
    <property type="project" value="TreeGrafter"/>
</dbReference>
<dbReference type="GO" id="GO:0016881">
    <property type="term" value="F:acid-amino acid ligase activity"/>
    <property type="evidence" value="ECO:0007669"/>
    <property type="project" value="TreeGrafter"/>
</dbReference>
<evidence type="ECO:0000313" key="4">
    <source>
        <dbReference type="Proteomes" id="UP000694420"/>
    </source>
</evidence>
<sequence>MLPIAPVLCAVLALCVALALCMVVAMTAVLPVPLWLRHWVARAVLCHAGSCQRRRLQLRSAEVQPAQERRLRRLLPAGAAAGERRARRNCGAQDGQLGQGPALPAPSVPQAQTLSGRITRWHQAALKSAFPQALALRGTAWFCWAPGGARSAAGWPLPTLYCTPGGTGAVPSRAAALRLQLLVALRERGLRVLEAALPSELFDALAALRAAWPALADDLELGWLSPCPELPVGTQRQLQALLSPDAARAAELRAECARGFEGIVRRLWPQLQVVVVGTAHVRQEARASASALLSSAPAHPALLGMNLWPEEPSPRFLLCPDWAFCEFLPCAATEPPPVPTALLGELWEGREYELVLTARPGHYRRRAGEVLRVSGFRRQCPVVEPVRRESQTLSVRGERVPEERFLQSLRRAVALWPGARLVDYVCAESALLGASSGAGAPHYEVFVELQGLRDLSEEQRSKVPAARGVGAGRPRPRGGTAACPRCSQDTRPPGCAAAGTWRGCPWRGTGRDAQGAVAGIPGVAARGRPRGLQAPPSPAAGSLPAAGFPHL</sequence>
<proteinExistence type="predicted"/>
<evidence type="ECO:0000313" key="3">
    <source>
        <dbReference type="Ensembl" id="ENSNPEP00000003333.1"/>
    </source>
</evidence>
<feature type="region of interest" description="Disordered" evidence="1">
    <location>
        <begin position="458"/>
        <end position="489"/>
    </location>
</feature>
<feature type="region of interest" description="Disordered" evidence="1">
    <location>
        <begin position="526"/>
        <end position="551"/>
    </location>
</feature>
<feature type="compositionally biased region" description="Low complexity" evidence="1">
    <location>
        <begin position="539"/>
        <end position="551"/>
    </location>
</feature>
<gene>
    <name evidence="3" type="primary">GHDC</name>
</gene>